<proteinExistence type="predicted"/>
<dbReference type="AlphaFoldDB" id="A0A4Q9N9W0"/>
<keyword evidence="1" id="KW-0853">WD repeat</keyword>
<evidence type="ECO:0000256" key="1">
    <source>
        <dbReference type="ARBA" id="ARBA00022574"/>
    </source>
</evidence>
<dbReference type="PROSITE" id="PS50294">
    <property type="entry name" value="WD_REPEATS_REGION"/>
    <property type="match status" value="4"/>
</dbReference>
<protein>
    <submittedName>
        <fullName evidence="3">WD40-repeat-containing domain protein</fullName>
    </submittedName>
</protein>
<dbReference type="SMART" id="SM00320">
    <property type="entry name" value="WD40"/>
    <property type="match status" value="8"/>
</dbReference>
<evidence type="ECO:0000256" key="2">
    <source>
        <dbReference type="ARBA" id="ARBA00022737"/>
    </source>
</evidence>
<name>A0A4Q9N9W0_9APHY</name>
<dbReference type="EMBL" id="ML145205">
    <property type="protein sequence ID" value="TBU53786.1"/>
    <property type="molecule type" value="Genomic_DNA"/>
</dbReference>
<gene>
    <name evidence="3" type="ORF">BD310DRAFT_131184</name>
</gene>
<evidence type="ECO:0000313" key="4">
    <source>
        <dbReference type="Proteomes" id="UP000292082"/>
    </source>
</evidence>
<dbReference type="InterPro" id="IPR001680">
    <property type="entry name" value="WD40_rpt"/>
</dbReference>
<dbReference type="PRINTS" id="PR00320">
    <property type="entry name" value="GPROTEINBRPT"/>
</dbReference>
<keyword evidence="4" id="KW-1185">Reference proteome</keyword>
<keyword evidence="2" id="KW-0677">Repeat</keyword>
<dbReference type="InterPro" id="IPR020472">
    <property type="entry name" value="WD40_PAC1"/>
</dbReference>
<dbReference type="PROSITE" id="PS00678">
    <property type="entry name" value="WD_REPEATS_1"/>
    <property type="match status" value="3"/>
</dbReference>
<dbReference type="InterPro" id="IPR015943">
    <property type="entry name" value="WD40/YVTN_repeat-like_dom_sf"/>
</dbReference>
<evidence type="ECO:0000313" key="3">
    <source>
        <dbReference type="EMBL" id="TBU53786.1"/>
    </source>
</evidence>
<dbReference type="PANTHER" id="PTHR19879:SF9">
    <property type="entry name" value="TRANSCRIPTION INITIATION FACTOR TFIID SUBUNIT 5"/>
    <property type="match status" value="1"/>
</dbReference>
<dbReference type="STRING" id="114155.A0A4Q9N9W0"/>
<organism evidence="3 4">
    <name type="scientific">Dichomitus squalens</name>
    <dbReference type="NCBI Taxonomy" id="114155"/>
    <lineage>
        <taxon>Eukaryota</taxon>
        <taxon>Fungi</taxon>
        <taxon>Dikarya</taxon>
        <taxon>Basidiomycota</taxon>
        <taxon>Agaricomycotina</taxon>
        <taxon>Agaricomycetes</taxon>
        <taxon>Polyporales</taxon>
        <taxon>Polyporaceae</taxon>
        <taxon>Dichomitus</taxon>
    </lineage>
</organism>
<dbReference type="SUPFAM" id="SSF50978">
    <property type="entry name" value="WD40 repeat-like"/>
    <property type="match status" value="1"/>
</dbReference>
<dbReference type="InterPro" id="IPR036322">
    <property type="entry name" value="WD40_repeat_dom_sf"/>
</dbReference>
<dbReference type="Proteomes" id="UP000292082">
    <property type="component" value="Unassembled WGS sequence"/>
</dbReference>
<reference evidence="3 4" key="1">
    <citation type="submission" date="2019-01" db="EMBL/GenBank/DDBJ databases">
        <title>Draft genome sequences of three monokaryotic isolates of the white-rot basidiomycete fungus Dichomitus squalens.</title>
        <authorList>
            <consortium name="DOE Joint Genome Institute"/>
            <person name="Lopez S.C."/>
            <person name="Andreopoulos B."/>
            <person name="Pangilinan J."/>
            <person name="Lipzen A."/>
            <person name="Riley R."/>
            <person name="Ahrendt S."/>
            <person name="Ng V."/>
            <person name="Barry K."/>
            <person name="Daum C."/>
            <person name="Grigoriev I.V."/>
            <person name="Hilden K.S."/>
            <person name="Makela M.R."/>
            <person name="de Vries R.P."/>
        </authorList>
    </citation>
    <scope>NUCLEOTIDE SEQUENCE [LARGE SCALE GENOMIC DNA]</scope>
    <source>
        <strain evidence="3 4">CBS 464.89</strain>
    </source>
</reference>
<dbReference type="Pfam" id="PF00400">
    <property type="entry name" value="WD40"/>
    <property type="match status" value="8"/>
</dbReference>
<dbReference type="PANTHER" id="PTHR19879">
    <property type="entry name" value="TRANSCRIPTION INITIATION FACTOR TFIID"/>
    <property type="match status" value="1"/>
</dbReference>
<dbReference type="InterPro" id="IPR019775">
    <property type="entry name" value="WD40_repeat_CS"/>
</dbReference>
<dbReference type="Gene3D" id="2.130.10.10">
    <property type="entry name" value="YVTN repeat-like/Quinoprotein amine dehydrogenase"/>
    <property type="match status" value="2"/>
</dbReference>
<dbReference type="CDD" id="cd00200">
    <property type="entry name" value="WD40"/>
    <property type="match status" value="1"/>
</dbReference>
<accession>A0A4Q9N9W0</accession>
<sequence length="708" mass="77950">MFSSPKLPWEVLERIINHSGDNLQVLRNISLTCRQLRPRCLCLMVTDIALSKKSRADVFALCDFLQVYPHLGPLVGSITSRPDNFPPFPLLHVLPNLSQLTFTRGTHNTSDQRLELGSLPLSVLTCYRRFGTPVVTLRLSYLSFPTYAEFCRLLLAFASIREFYCDFVKIRQTDITIAQLDRTTRCLSQSLHIRTLTLVQLENPLAKLLLESTHQTMETLVLTADQDTASALCQEPLPVGSGWARLRSLTLQLPLNDHNSQFNASLVENAIGILKGFQTPRLATTTIDFTSGIRGLLRWIGDKEDSLGLCLDLDRTLAGVGHQRRILFSGNPVCSRRRDFWHQELAKYFPGLAGQGLLIVATKSATVIAHHGEVHSLVCSPNSNWIATGADDSTIILWDSDGHLVQEWVAHAGSVLSLAFSPDGQYLASAGQDKKVAVWDISQSPRKIATLEGHAYTVESCAWSPDGTVIASGSYDTTIRLWDARTFRLLIVLKSPNSDDVFDVRFSPDGRWLVSQGMLVCTLWDLMSGAPPKVLHSDGHIYLDAFAFDPESKRIAAGSDNGGIGIWDLLTGELLSVVEQHTSQVSNVAFSPDGKLLLSTSWDNPLILWDASTHAIILSLEGHAGRTDTACFSPCGKYVAAEYSDEAVRLWRTDDGSCVTTLYEHPSGARVLRVGFSPDGKTLSSGASDGTVSVRRMSNIMSLEKTNL</sequence>
<dbReference type="PROSITE" id="PS50082">
    <property type="entry name" value="WD_REPEATS_2"/>
    <property type="match status" value="6"/>
</dbReference>